<proteinExistence type="predicted"/>
<dbReference type="Pfam" id="PF14680">
    <property type="entry name" value="FANCI_HD2"/>
    <property type="match status" value="1"/>
</dbReference>
<gene>
    <name evidence="6" type="ORF">Scep_009001</name>
</gene>
<dbReference type="Pfam" id="PF14678">
    <property type="entry name" value="FANCI_S4"/>
    <property type="match status" value="1"/>
</dbReference>
<dbReference type="InterPro" id="IPR026171">
    <property type="entry name" value="FANCI"/>
</dbReference>
<organism evidence="6 7">
    <name type="scientific">Stephania cephalantha</name>
    <dbReference type="NCBI Taxonomy" id="152367"/>
    <lineage>
        <taxon>Eukaryota</taxon>
        <taxon>Viridiplantae</taxon>
        <taxon>Streptophyta</taxon>
        <taxon>Embryophyta</taxon>
        <taxon>Tracheophyta</taxon>
        <taxon>Spermatophyta</taxon>
        <taxon>Magnoliopsida</taxon>
        <taxon>Ranunculales</taxon>
        <taxon>Menispermaceae</taxon>
        <taxon>Menispermoideae</taxon>
        <taxon>Cissampelideae</taxon>
        <taxon>Stephania</taxon>
    </lineage>
</organism>
<accession>A0AAP0JUN1</accession>
<evidence type="ECO:0008006" key="8">
    <source>
        <dbReference type="Google" id="ProtNLM"/>
    </source>
</evidence>
<evidence type="ECO:0000259" key="3">
    <source>
        <dbReference type="Pfam" id="PF14678"/>
    </source>
</evidence>
<comment type="caution">
    <text evidence="6">The sequence shown here is derived from an EMBL/GenBank/DDBJ whole genome shotgun (WGS) entry which is preliminary data.</text>
</comment>
<dbReference type="Pfam" id="PF14679">
    <property type="entry name" value="FANCI_HD1"/>
    <property type="match status" value="1"/>
</dbReference>
<dbReference type="GO" id="GO:0070182">
    <property type="term" value="F:DNA polymerase binding"/>
    <property type="evidence" value="ECO:0007669"/>
    <property type="project" value="TreeGrafter"/>
</dbReference>
<keyword evidence="1" id="KW-0175">Coiled coil</keyword>
<reference evidence="6 7" key="1">
    <citation type="submission" date="2024-01" db="EMBL/GenBank/DDBJ databases">
        <title>Genome assemblies of Stephania.</title>
        <authorList>
            <person name="Yang L."/>
        </authorList>
    </citation>
    <scope>NUCLEOTIDE SEQUENCE [LARGE SCALE GENOMIC DNA]</scope>
    <source>
        <strain evidence="6">JXDWG</strain>
        <tissue evidence="6">Leaf</tissue>
    </source>
</reference>
<protein>
    <recommendedName>
        <fullName evidence="8">Fanconi anemia group I protein</fullName>
    </recommendedName>
</protein>
<feature type="coiled-coil region" evidence="1">
    <location>
        <begin position="500"/>
        <end position="527"/>
    </location>
</feature>
<sequence>MIGRQVEGTVLLHVNFAVKQDPSLAQEFMGVARLDHRAFNHFLVSVLLSVARVRRFSESAIGVLKSAVLTSYQDYKLARDCKWLPDPLKEECLQTLKRVQKAVITSIKESNYGGEHIVPSMVQFGLVLLELVEGENGEKVGNFDGLMDIEELGIHILKSVFDTHDMARNEIIEQCKARILCLKPQQNQAIIKLLGCLVRSYPYLMLEHVARLKELLDYFTYMHFKTASSLVTALLPLIKLNRDLQDYIILVLRKALFRREDTVRLAATNAIINLILVEKVSKKNGINPFQDSSSQASSSQQVELSYGFGAGLFQELSGLLQRCLSQQARVKEVVYHGLVKFVVLDPLCSPSVFDLLLPHFRLFYTEDESSRLNLNCCFKKECGKISIEEPLDCFLSCISWTLLLQPHDKTDRPSDGSRACFGFSLTPDNEQLGRFASGETFANALSKIRKLMRNDKLEDILLQCQDSRDQSMEPEKRSFCASVLSGIVEVILNIVATEYEKALDARKNDLERELIELVDLHDSLQKDACTSNSNETKRGARSANNVSGKVDLHNKECRSRSAGSSICYQAVIPFLASSSIHQLFLVAMKLLSSSPSVDKGSQNLGQSSLEKAFSNCSKLIRFTLKSSLNQIVTFPNMANDDPLKPLIYGDLKSLGSPLLKTLCLLKSVAKSEMEQKKKASKGGKAGKEKGELILSSLICLKELISLSLHSLHLSGLIKDLISTPLFELNLGDEMNNEANGNEDYCELAPGVADEHTKNLLIFLEKRLKPLLSALLDLALTREAEVLSQIILLIGGKLPSHLRNSFGAWASHLCRNTIIEDPKAAKGLIELSIHLTSSPNDLMVGKDIASELLKVVGSEETESVEKSETFAIINHSTGNAIANMLLQMMESVFAEIGWAIAKLKSVCSSRGSSGEPLQVMTLEDALYSRAEAVVNLLSFFAQMNLKEPQAEQFLRLTARFYKHLSLMTKLRIAPKGFRQVLPGLRFEKLAEMTCKRLTAPLYNFVALMQRV</sequence>
<evidence type="ECO:0000313" key="6">
    <source>
        <dbReference type="EMBL" id="KAK9139320.1"/>
    </source>
</evidence>
<dbReference type="AlphaFoldDB" id="A0AAP0JUN1"/>
<dbReference type="InterPro" id="IPR029314">
    <property type="entry name" value="FANCI_S4"/>
</dbReference>
<evidence type="ECO:0000256" key="1">
    <source>
        <dbReference type="SAM" id="Coils"/>
    </source>
</evidence>
<feature type="domain" description="FANCI helical" evidence="5">
    <location>
        <begin position="290"/>
        <end position="528"/>
    </location>
</feature>
<feature type="domain" description="FANCI solenoid 2" evidence="2">
    <location>
        <begin position="117"/>
        <end position="272"/>
    </location>
</feature>
<evidence type="ECO:0000259" key="5">
    <source>
        <dbReference type="Pfam" id="PF14680"/>
    </source>
</evidence>
<feature type="domain" description="FANCI solenoid 4" evidence="3">
    <location>
        <begin position="845"/>
        <end position="1009"/>
    </location>
</feature>
<dbReference type="PANTHER" id="PTHR21818:SF0">
    <property type="entry name" value="FANCONI ANEMIA GROUP I PROTEIN"/>
    <property type="match status" value="1"/>
</dbReference>
<evidence type="ECO:0000259" key="4">
    <source>
        <dbReference type="Pfam" id="PF14679"/>
    </source>
</evidence>
<evidence type="ECO:0000259" key="2">
    <source>
        <dbReference type="Pfam" id="PF14676"/>
    </source>
</evidence>
<feature type="domain" description="FANCI helical" evidence="4">
    <location>
        <begin position="23"/>
        <end position="103"/>
    </location>
</feature>
<dbReference type="PANTHER" id="PTHR21818">
    <property type="entry name" value="BC025462 PROTEIN"/>
    <property type="match status" value="1"/>
</dbReference>
<dbReference type="InterPro" id="IPR029310">
    <property type="entry name" value="FANCI_HD1"/>
</dbReference>
<dbReference type="InterPro" id="IPR029315">
    <property type="entry name" value="FANCI_S2"/>
</dbReference>
<dbReference type="Pfam" id="PF14676">
    <property type="entry name" value="FANCI_S2"/>
    <property type="match status" value="1"/>
</dbReference>
<dbReference type="InterPro" id="IPR029312">
    <property type="entry name" value="FANCI_HD2"/>
</dbReference>
<dbReference type="EMBL" id="JBBNAG010000004">
    <property type="protein sequence ID" value="KAK9139320.1"/>
    <property type="molecule type" value="Genomic_DNA"/>
</dbReference>
<keyword evidence="7" id="KW-1185">Reference proteome</keyword>
<evidence type="ECO:0000313" key="7">
    <source>
        <dbReference type="Proteomes" id="UP001419268"/>
    </source>
</evidence>
<dbReference type="Proteomes" id="UP001419268">
    <property type="component" value="Unassembled WGS sequence"/>
</dbReference>
<dbReference type="GO" id="GO:0006281">
    <property type="term" value="P:DNA repair"/>
    <property type="evidence" value="ECO:0007669"/>
    <property type="project" value="InterPro"/>
</dbReference>
<name>A0AAP0JUN1_9MAGN</name>